<evidence type="ECO:0000313" key="1">
    <source>
        <dbReference type="EMBL" id="DAA03588.1"/>
    </source>
</evidence>
<dbReference type="AlphaFoldDB" id="Q6IHM7"/>
<organism evidence="1">
    <name type="scientific">Drosophila melanogaster</name>
    <name type="common">Fruit fly</name>
    <dbReference type="NCBI Taxonomy" id="7227"/>
    <lineage>
        <taxon>Eukaryota</taxon>
        <taxon>Metazoa</taxon>
        <taxon>Ecdysozoa</taxon>
        <taxon>Arthropoda</taxon>
        <taxon>Hexapoda</taxon>
        <taxon>Insecta</taxon>
        <taxon>Pterygota</taxon>
        <taxon>Neoptera</taxon>
        <taxon>Endopterygota</taxon>
        <taxon>Diptera</taxon>
        <taxon>Brachycera</taxon>
        <taxon>Muscomorpha</taxon>
        <taxon>Ephydroidea</taxon>
        <taxon>Drosophilidae</taxon>
        <taxon>Drosophila</taxon>
        <taxon>Sophophora</taxon>
    </lineage>
</organism>
<dbReference type="EMBL" id="BK003389">
    <property type="protein sequence ID" value="DAA03588.1"/>
    <property type="molecule type" value="Genomic_DNA"/>
</dbReference>
<gene>
    <name evidence="1" type="ORF">HDC02155</name>
</gene>
<name>Q6IHM7_DROME</name>
<accession>Q6IHM7</accession>
<reference evidence="1" key="1">
    <citation type="journal article" date="2003" name="Genome Biol.">
        <title>An integrated gene annotation and transcriptional profiling approach towards the full gene content of the Drosophila genome.</title>
        <authorList>
            <person name="Hild M."/>
            <person name="Beckmann B."/>
            <person name="Haas S.A."/>
            <person name="Koch B."/>
            <person name="Solovyev V."/>
            <person name="Busold C."/>
            <person name="Fellenberg K."/>
            <person name="Boutros M."/>
            <person name="Vingron M."/>
            <person name="Sauer F."/>
            <person name="Hoheisel J.D."/>
            <person name="Paro R."/>
        </authorList>
    </citation>
    <scope>NUCLEOTIDE SEQUENCE</scope>
</reference>
<proteinExistence type="predicted"/>
<sequence length="213" mass="23829">MKAHLGQLAEMPCKVVGRCLGKIIFDGVDMGQHFDRHKDKESELYQQSFFLYCKIIKSMNDTPLGLSPGTFSSRFPPAPFPRFSSSYATFSADCALSGNPGGKWKRGKVYDFDPKTCARTCSAFVLPLRQLDEQMLTKGVGEDGAYGHGKEEKGSAAWTLPKYLTWPKAESGQTKGREGKHCLGDWKDDEGDAAHFLTLLLGFPWDFRRWGRC</sequence>
<protein>
    <submittedName>
        <fullName evidence="1">HDC02155</fullName>
    </submittedName>
</protein>